<evidence type="ECO:0000256" key="1">
    <source>
        <dbReference type="SAM" id="Phobius"/>
    </source>
</evidence>
<keyword evidence="4" id="KW-1185">Reference proteome</keyword>
<feature type="transmembrane region" description="Helical" evidence="1">
    <location>
        <begin position="87"/>
        <end position="106"/>
    </location>
</feature>
<name>A0A497UCQ6_9FLAO</name>
<dbReference type="Proteomes" id="UP000275027">
    <property type="component" value="Unassembled WGS sequence"/>
</dbReference>
<dbReference type="Proteomes" id="UP000233767">
    <property type="component" value="Unassembled WGS sequence"/>
</dbReference>
<evidence type="ECO:0000313" key="5">
    <source>
        <dbReference type="Proteomes" id="UP000275027"/>
    </source>
</evidence>
<accession>A0A497UCQ6</accession>
<evidence type="ECO:0008006" key="6">
    <source>
        <dbReference type="Google" id="ProtNLM"/>
    </source>
</evidence>
<feature type="transmembrane region" description="Helical" evidence="1">
    <location>
        <begin position="16"/>
        <end position="36"/>
    </location>
</feature>
<keyword evidence="1" id="KW-1133">Transmembrane helix</keyword>
<organism evidence="3 5">
    <name type="scientific">Flavobacterium lindanitolerans</name>
    <dbReference type="NCBI Taxonomy" id="428988"/>
    <lineage>
        <taxon>Bacteria</taxon>
        <taxon>Pseudomonadati</taxon>
        <taxon>Bacteroidota</taxon>
        <taxon>Flavobacteriia</taxon>
        <taxon>Flavobacteriales</taxon>
        <taxon>Flavobacteriaceae</taxon>
        <taxon>Flavobacterium</taxon>
    </lineage>
</organism>
<dbReference type="EMBL" id="RCCB01000014">
    <property type="protein sequence ID" value="RLJ23839.1"/>
    <property type="molecule type" value="Genomic_DNA"/>
</dbReference>
<sequence length="197" mass="22340">MKKLLLNPFEKNPETRLFIFGLAVTAIGSYLAYLFNGRYDGVIDLHFTKSVTLAQPFIDNLINIVCLFVTLFFVGKLINSKTRIIDIVNPILICRIPFYLLTFSNFRNYISDISVSLLENFNPKAMPSEMNLSPISMIVLGFFAIISILCLIWFVILLYNGFKIATNSKTGMHKLYFALAILVAEIISGILISFLNY</sequence>
<feature type="transmembrane region" description="Helical" evidence="1">
    <location>
        <begin position="174"/>
        <end position="195"/>
    </location>
</feature>
<comment type="caution">
    <text evidence="3">The sequence shown here is derived from an EMBL/GenBank/DDBJ whole genome shotgun (WGS) entry which is preliminary data.</text>
</comment>
<dbReference type="AlphaFoldDB" id="A0A497UCQ6"/>
<protein>
    <recommendedName>
        <fullName evidence="6">Yip1 domain-containing protein</fullName>
    </recommendedName>
</protein>
<feature type="transmembrane region" description="Helical" evidence="1">
    <location>
        <begin position="56"/>
        <end position="75"/>
    </location>
</feature>
<dbReference type="RefSeq" id="WP_101472740.1">
    <property type="nucleotide sequence ID" value="NZ_PJND01000010.1"/>
</dbReference>
<evidence type="ECO:0000313" key="4">
    <source>
        <dbReference type="Proteomes" id="UP000233767"/>
    </source>
</evidence>
<keyword evidence="1" id="KW-0472">Membrane</keyword>
<proteinExistence type="predicted"/>
<gene>
    <name evidence="2" type="ORF">B0G92_2912</name>
    <name evidence="3" type="ORF">CLV50_3115</name>
</gene>
<dbReference type="EMBL" id="PJND01000010">
    <property type="protein sequence ID" value="PKW20202.1"/>
    <property type="molecule type" value="Genomic_DNA"/>
</dbReference>
<keyword evidence="1" id="KW-0812">Transmembrane</keyword>
<feature type="transmembrane region" description="Helical" evidence="1">
    <location>
        <begin position="135"/>
        <end position="162"/>
    </location>
</feature>
<reference evidence="2 4" key="1">
    <citation type="submission" date="2017-12" db="EMBL/GenBank/DDBJ databases">
        <title>Genomic Encyclopedia of Type Strains, Phase III (KMG-III): the genomes of soil and plant-associated and newly described type strains.</title>
        <authorList>
            <person name="Whitman W."/>
        </authorList>
    </citation>
    <scope>NUCLEOTIDE SEQUENCE [LARGE SCALE GENOMIC DNA]</scope>
    <source>
        <strain evidence="2 4">IP-10</strain>
    </source>
</reference>
<evidence type="ECO:0000313" key="2">
    <source>
        <dbReference type="EMBL" id="PKW20202.1"/>
    </source>
</evidence>
<reference evidence="3 5" key="2">
    <citation type="submission" date="2018-10" db="EMBL/GenBank/DDBJ databases">
        <title>Genomic Encyclopedia of Archaeal and Bacterial Type Strains, Phase II (KMG-II): from individual species to whole genera.</title>
        <authorList>
            <person name="Goeker M."/>
        </authorList>
    </citation>
    <scope>NUCLEOTIDE SEQUENCE [LARGE SCALE GENOMIC DNA]</scope>
    <source>
        <strain evidence="3 5">DSM 21886</strain>
    </source>
</reference>
<evidence type="ECO:0000313" key="3">
    <source>
        <dbReference type="EMBL" id="RLJ23839.1"/>
    </source>
</evidence>